<dbReference type="PANTHER" id="PTHR43788">
    <property type="entry name" value="DNA2/NAM7 HELICASE FAMILY MEMBER"/>
    <property type="match status" value="1"/>
</dbReference>
<accession>A0A917LSZ2</accession>
<dbReference type="GO" id="GO:0008854">
    <property type="term" value="F:exodeoxyribonuclease V activity"/>
    <property type="evidence" value="ECO:0007669"/>
    <property type="project" value="InterPro"/>
</dbReference>
<name>A0A917LSZ2_9GAMM</name>
<dbReference type="InterPro" id="IPR027417">
    <property type="entry name" value="P-loop_NTPase"/>
</dbReference>
<evidence type="ECO:0000256" key="10">
    <source>
        <dbReference type="ARBA" id="ARBA00023235"/>
    </source>
</evidence>
<evidence type="ECO:0000259" key="13">
    <source>
        <dbReference type="Pfam" id="PF21185"/>
    </source>
</evidence>
<dbReference type="NCBIfam" id="TIGR01447">
    <property type="entry name" value="recD"/>
    <property type="match status" value="1"/>
</dbReference>
<keyword evidence="7 11" id="KW-0067">ATP-binding</keyword>
<evidence type="ECO:0000256" key="7">
    <source>
        <dbReference type="ARBA" id="ARBA00022840"/>
    </source>
</evidence>
<feature type="binding site" evidence="11">
    <location>
        <begin position="225"/>
        <end position="232"/>
    </location>
    <ligand>
        <name>ATP</name>
        <dbReference type="ChEBI" id="CHEBI:30616"/>
    </ligand>
</feature>
<dbReference type="GO" id="GO:0043139">
    <property type="term" value="F:5'-3' DNA helicase activity"/>
    <property type="evidence" value="ECO:0007669"/>
    <property type="project" value="UniProtKB-UniRule"/>
</dbReference>
<evidence type="ECO:0000313" key="15">
    <source>
        <dbReference type="Proteomes" id="UP000627715"/>
    </source>
</evidence>
<dbReference type="EMBL" id="BMIY01000004">
    <property type="protein sequence ID" value="GGG54948.1"/>
    <property type="molecule type" value="Genomic_DNA"/>
</dbReference>
<dbReference type="GO" id="GO:0000724">
    <property type="term" value="P:double-strand break repair via homologous recombination"/>
    <property type="evidence" value="ECO:0007669"/>
    <property type="project" value="UniProtKB-UniRule"/>
</dbReference>
<evidence type="ECO:0000256" key="4">
    <source>
        <dbReference type="ARBA" id="ARBA00022801"/>
    </source>
</evidence>
<dbReference type="Pfam" id="PF13245">
    <property type="entry name" value="AAA_19"/>
    <property type="match status" value="1"/>
</dbReference>
<comment type="subunit">
    <text evidence="11">Heterotrimer of RecB, RecC and RecD. All subunits contribute to DNA-binding.</text>
</comment>
<proteinExistence type="inferred from homology"/>
<keyword evidence="4 11" id="KW-0378">Hydrolase</keyword>
<dbReference type="GO" id="GO:0003677">
    <property type="term" value="F:DNA binding"/>
    <property type="evidence" value="ECO:0007669"/>
    <property type="project" value="UniProtKB-UniRule"/>
</dbReference>
<sequence>MSIVSAQHNHLTLTSVDTLLVEWTAAGWLRRLDLELARFVCQNLPDVEGHGNEDQNKALIFLSVALVSLYAGQGHVCLDLARCLKAPEGILLSPVDSNPSLPEYQPNPAALLSGLQLAEWVEALSLSSLSGLEEPGSPLVLNTTEPERPLLYLRRMWQYEQDIITGISQRLSADNAAPDTTQILQVLNDLFPDNTTTDTSANTSVDWQKIACAQSIRVPFSIITGGPGTGKTTTVVRLLAALTDLQEKGNPLRIKLAAPTGKAAVRLSDSINAQRSKLANAEAIPGRVTTIHQLLGPKAGSREFKYHAAHPLPADVVVIDEASMVDVEMMARLISALLPSCRLVLLGDKDQLASVEAGAVLGSLCQRAMQMHYLPATAQWLYQATRQTIPDAGLDQQGYPLDQAITMLRFSHRFGRIPGIGEVAIKVNHGDPSSLTCFDGRYPELTRLVVSRDSQDAVLARLVTDTEQGFGYYLGVMQSGQPVSSDNRSPDQAEIDHWAQQVLDAYSRFQLLAVLRQGPTGVAGLNTRIEAHLASRHLIQRLHLDNTGQPSRWYAGRPVMMTRNDYSLGLMNGDIGITLWYPATRHSPARLSVAFPDPKRPQGVRWVSPNRLPQVDTVFAMTVHKSQGSEFAHTALILPGADNPVMTRELIYTAITRASRRFTLIDRDNGIFLRAITRQVLRLGNLSAATCSRTDPY</sequence>
<dbReference type="InterPro" id="IPR027785">
    <property type="entry name" value="UvrD-like_helicase_C"/>
</dbReference>
<comment type="caution">
    <text evidence="14">The sequence shown here is derived from an EMBL/GenBank/DDBJ whole genome shotgun (WGS) entry which is preliminary data.</text>
</comment>
<reference evidence="14" key="1">
    <citation type="journal article" date="2014" name="Int. J. Syst. Evol. Microbiol.">
        <title>Complete genome sequence of Corynebacterium casei LMG S-19264T (=DSM 44701T), isolated from a smear-ripened cheese.</title>
        <authorList>
            <consortium name="US DOE Joint Genome Institute (JGI-PGF)"/>
            <person name="Walter F."/>
            <person name="Albersmeier A."/>
            <person name="Kalinowski J."/>
            <person name="Ruckert C."/>
        </authorList>
    </citation>
    <scope>NUCLEOTIDE SEQUENCE</scope>
    <source>
        <strain evidence="14">CGMCC 1.15425</strain>
    </source>
</reference>
<feature type="domain" description="UvrD-like helicase C-terminal" evidence="12">
    <location>
        <begin position="618"/>
        <end position="664"/>
    </location>
</feature>
<comment type="miscellaneous">
    <text evidence="11">In the RecBCD complex, RecB has a slow 3'-5' helicase, an exonuclease activity and loads RecA onto ssDNA, RecD has a fast 5'-3' helicase activity, while RecC stimulates the ATPase and processivity of the RecB helicase and contributes to recognition of the Chi site.</text>
</comment>
<dbReference type="GO" id="GO:0005524">
    <property type="term" value="F:ATP binding"/>
    <property type="evidence" value="ECO:0007669"/>
    <property type="project" value="UniProtKB-UniRule"/>
</dbReference>
<keyword evidence="15" id="KW-1185">Reference proteome</keyword>
<dbReference type="AlphaFoldDB" id="A0A917LSZ2"/>
<feature type="domain" description="RecBCD enzyme subunit RecD N-terminal" evidence="13">
    <location>
        <begin position="26"/>
        <end position="143"/>
    </location>
</feature>
<dbReference type="CDD" id="cd17933">
    <property type="entry name" value="DEXSc_RecD-like"/>
    <property type="match status" value="1"/>
</dbReference>
<keyword evidence="9 11" id="KW-0234">DNA repair</keyword>
<protein>
    <recommendedName>
        <fullName evidence="11">RecBCD enzyme subunit RecD</fullName>
        <ecNumber evidence="11">5.6.2.3</ecNumber>
    </recommendedName>
    <alternativeName>
        <fullName evidence="11">DNA 5'-3' helicase subunit RecD</fullName>
    </alternativeName>
    <alternativeName>
        <fullName evidence="11">Exonuclease V subunit RecD</fullName>
        <shortName evidence="11">ExoV subunit RecD</shortName>
    </alternativeName>
    <alternativeName>
        <fullName evidence="11">Helicase/nuclease RecBCD subunit RecD</fullName>
    </alternativeName>
</protein>
<keyword evidence="6 11" id="KW-0269">Exonuclease</keyword>
<dbReference type="HAMAP" id="MF_01487">
    <property type="entry name" value="RecD"/>
    <property type="match status" value="1"/>
</dbReference>
<evidence type="ECO:0000256" key="8">
    <source>
        <dbReference type="ARBA" id="ARBA00023125"/>
    </source>
</evidence>
<evidence type="ECO:0000256" key="2">
    <source>
        <dbReference type="ARBA" id="ARBA00022741"/>
    </source>
</evidence>
<keyword evidence="1 11" id="KW-0540">Nuclease</keyword>
<keyword evidence="8 11" id="KW-0238">DNA-binding</keyword>
<dbReference type="Gene3D" id="1.10.10.1020">
    <property type="entry name" value="RecBCD complex, subunit RecD, N-terminal domain"/>
    <property type="match status" value="1"/>
</dbReference>
<evidence type="ECO:0000313" key="14">
    <source>
        <dbReference type="EMBL" id="GGG54948.1"/>
    </source>
</evidence>
<dbReference type="GO" id="GO:0017116">
    <property type="term" value="F:single-stranded DNA helicase activity"/>
    <property type="evidence" value="ECO:0007669"/>
    <property type="project" value="TreeGrafter"/>
</dbReference>
<dbReference type="CDD" id="cd18809">
    <property type="entry name" value="SF1_C_RecD"/>
    <property type="match status" value="1"/>
</dbReference>
<dbReference type="Proteomes" id="UP000627715">
    <property type="component" value="Unassembled WGS sequence"/>
</dbReference>
<evidence type="ECO:0000259" key="12">
    <source>
        <dbReference type="Pfam" id="PF13538"/>
    </source>
</evidence>
<dbReference type="GO" id="GO:0009338">
    <property type="term" value="C:exodeoxyribonuclease V complex"/>
    <property type="evidence" value="ECO:0007669"/>
    <property type="project" value="InterPro"/>
</dbReference>
<keyword evidence="10 11" id="KW-0413">Isomerase</keyword>
<dbReference type="InterPro" id="IPR049550">
    <property type="entry name" value="RecD_N"/>
</dbReference>
<evidence type="ECO:0000256" key="1">
    <source>
        <dbReference type="ARBA" id="ARBA00022722"/>
    </source>
</evidence>
<dbReference type="Gene3D" id="3.40.50.300">
    <property type="entry name" value="P-loop containing nucleotide triphosphate hydrolases"/>
    <property type="match status" value="3"/>
</dbReference>
<keyword evidence="5 11" id="KW-0347">Helicase</keyword>
<comment type="catalytic activity">
    <reaction evidence="11">
        <text>ATP + H2O = ADP + phosphate + H(+)</text>
        <dbReference type="Rhea" id="RHEA:13065"/>
        <dbReference type="ChEBI" id="CHEBI:15377"/>
        <dbReference type="ChEBI" id="CHEBI:15378"/>
        <dbReference type="ChEBI" id="CHEBI:30616"/>
        <dbReference type="ChEBI" id="CHEBI:43474"/>
        <dbReference type="ChEBI" id="CHEBI:456216"/>
        <dbReference type="EC" id="5.6.2.3"/>
    </reaction>
</comment>
<comment type="similarity">
    <text evidence="11">Belongs to the RecD family.</text>
</comment>
<dbReference type="EC" id="5.6.2.3" evidence="11"/>
<organism evidence="14 15">
    <name type="scientific">Pseudohongiella nitratireducens</name>
    <dbReference type="NCBI Taxonomy" id="1768907"/>
    <lineage>
        <taxon>Bacteria</taxon>
        <taxon>Pseudomonadati</taxon>
        <taxon>Pseudomonadota</taxon>
        <taxon>Gammaproteobacteria</taxon>
        <taxon>Pseudomonadales</taxon>
        <taxon>Pseudohongiellaceae</taxon>
        <taxon>Pseudohongiella</taxon>
    </lineage>
</organism>
<dbReference type="PANTHER" id="PTHR43788:SF6">
    <property type="entry name" value="DNA HELICASE B"/>
    <property type="match status" value="1"/>
</dbReference>
<dbReference type="InterPro" id="IPR050534">
    <property type="entry name" value="Coronavir_polyprotein_1ab"/>
</dbReference>
<keyword evidence="3 11" id="KW-0227">DNA damage</keyword>
<evidence type="ECO:0000256" key="5">
    <source>
        <dbReference type="ARBA" id="ARBA00022806"/>
    </source>
</evidence>
<dbReference type="SUPFAM" id="SSF52540">
    <property type="entry name" value="P-loop containing nucleoside triphosphate hydrolases"/>
    <property type="match status" value="2"/>
</dbReference>
<gene>
    <name evidence="11 14" type="primary">recD</name>
    <name evidence="14" type="ORF">GCM10011403_10020</name>
</gene>
<dbReference type="InterPro" id="IPR041851">
    <property type="entry name" value="RecD_N_sf"/>
</dbReference>
<evidence type="ECO:0000256" key="6">
    <source>
        <dbReference type="ARBA" id="ARBA00022839"/>
    </source>
</evidence>
<reference evidence="14" key="2">
    <citation type="submission" date="2020-09" db="EMBL/GenBank/DDBJ databases">
        <authorList>
            <person name="Sun Q."/>
            <person name="Zhou Y."/>
        </authorList>
    </citation>
    <scope>NUCLEOTIDE SEQUENCE</scope>
    <source>
        <strain evidence="14">CGMCC 1.15425</strain>
    </source>
</reference>
<evidence type="ECO:0000256" key="3">
    <source>
        <dbReference type="ARBA" id="ARBA00022763"/>
    </source>
</evidence>
<dbReference type="Gene3D" id="2.30.30.940">
    <property type="match status" value="1"/>
</dbReference>
<evidence type="ECO:0000256" key="11">
    <source>
        <dbReference type="HAMAP-Rule" id="MF_01487"/>
    </source>
</evidence>
<dbReference type="RefSeq" id="WP_068812174.1">
    <property type="nucleotide sequence ID" value="NZ_BMIY01000004.1"/>
</dbReference>
<keyword evidence="2 11" id="KW-0547">Nucleotide-binding</keyword>
<dbReference type="Pfam" id="PF13538">
    <property type="entry name" value="UvrD_C_2"/>
    <property type="match status" value="1"/>
</dbReference>
<dbReference type="OrthoDB" id="9803432at2"/>
<dbReference type="InterPro" id="IPR006344">
    <property type="entry name" value="RecD"/>
</dbReference>
<evidence type="ECO:0000256" key="9">
    <source>
        <dbReference type="ARBA" id="ARBA00023204"/>
    </source>
</evidence>
<dbReference type="Pfam" id="PF21185">
    <property type="entry name" value="RecD_N"/>
    <property type="match status" value="1"/>
</dbReference>
<comment type="function">
    <text evidence="11">A helicase/nuclease that prepares dsDNA breaks (DSB) for recombinational DNA repair. Binds to DSBs and unwinds DNA via a highly rapid and processive ATP-dependent bidirectional helicase activity. Unwinds dsDNA until it encounters a Chi (crossover hotspot instigator) sequence from the 3' direction. Cuts ssDNA a few nucleotides 3' to the Chi site. The properties and activities of the enzyme are changed at Chi. The Chi-altered holoenzyme produces a long 3'-ssDNA overhang and facilitates RecA-binding to the ssDNA for homologous DNA recombination and repair. Holoenzyme degrades any linearized DNA that is unable to undergo homologous recombination. In the holoenzyme this subunit has ssDNA-dependent ATPase and 5'-3' helicase activity. When added to pre-assembled RecBC greatly stimulates nuclease activity and augments holoenzyme processivity. Negatively regulates the RecA-loading ability of RecBCD.</text>
</comment>